<sequence>MAAGGWAYNELSGYRSEDFEDEDAEPQPDLGYRVGKYPFGKPKKSTFRDAYGNNPFFPEPKPIDNSPSYSLDEYQDDPNINWNNPDIPPRICYKATYAELFECNEEPYIPNPELERIAEDEMRRGCMRIEDRNIENEARFLVPHNGYEIGPRVEDNGPRWGSFVGREKDGSFPFDEEMKKNRPEDWQKMIQERVAFLLPQNRVYDLSPRRYPKKKKGNKK</sequence>
<evidence type="ECO:0000256" key="1">
    <source>
        <dbReference type="SAM" id="MobiDB-lite"/>
    </source>
</evidence>
<evidence type="ECO:0000313" key="3">
    <source>
        <dbReference type="Proteomes" id="UP000297192"/>
    </source>
</evidence>
<name>A0A291B0T4_9VIRU</name>
<dbReference type="EMBL" id="MF599468">
    <property type="protein sequence ID" value="ATE87094.1"/>
    <property type="molecule type" value="Genomic_DNA"/>
</dbReference>
<reference evidence="2" key="1">
    <citation type="journal article" date="2017" name="Arch. Virol.">
        <title>Complete genome sequence of shrimp hemocyte iridescent virus (SHIV) isolated from white leg shrimp, Litopenaeus vannamei.</title>
        <authorList>
            <person name="Qiu L."/>
            <person name="Chen M.M."/>
            <person name="Wang R.Y."/>
            <person name="Wan X.Y."/>
            <person name="Li C."/>
            <person name="Zhang Q.L."/>
            <person name="Dong X."/>
            <person name="Yang B."/>
            <person name="Xiang J.H."/>
            <person name="Huang J."/>
        </authorList>
    </citation>
    <scope>NUCLEOTIDE SEQUENCE [LARGE SCALE GENOMIC DNA]</scope>
    <source>
        <strain evidence="2">20141215</strain>
    </source>
</reference>
<reference evidence="2" key="2">
    <citation type="journal article" date="2017" name="Sci. Rep.">
        <title>Characterization of a new member of Iridoviridae, Shrimp hemocyte iridescent virus (SHIV), found in white leg shrimp (Litopenaeus vannamei).</title>
        <authorList>
            <person name="Qiu L."/>
            <person name="Chen M.M."/>
            <person name="Wan X.Y."/>
            <person name="Li C."/>
            <person name="Zhang Q.L."/>
            <person name="Wang R.Y."/>
            <person name="Cheng D.Y."/>
            <person name="Dong X."/>
            <person name="Yang B."/>
            <person name="Wang X.H."/>
            <person name="Xiang J.H."/>
            <person name="Huang J."/>
        </authorList>
    </citation>
    <scope>NUCLEOTIDE SEQUENCE [LARGE SCALE GENOMIC DNA]</scope>
    <source>
        <strain evidence="2">20141215</strain>
    </source>
</reference>
<organism evidence="2">
    <name type="scientific">Shrimp hemocyte iridescent virus</name>
    <dbReference type="NCBI Taxonomy" id="2039780"/>
    <lineage>
        <taxon>Viruses</taxon>
        <taxon>Varidnaviria</taxon>
        <taxon>Bamfordvirae</taxon>
        <taxon>Nucleocytoviricota</taxon>
        <taxon>Megaviricetes</taxon>
        <taxon>Pimascovirales</taxon>
        <taxon>Pimascovirales incertae sedis</taxon>
        <taxon>Iridoviridae</taxon>
        <taxon>Betairidovirinae</taxon>
        <taxon>Decapodiridovirus</taxon>
        <taxon>Decapodiridovirus litopenaeus1</taxon>
        <taxon>Decapod iridescent virus 1</taxon>
    </lineage>
</organism>
<dbReference type="GeneID" id="65099857"/>
<dbReference type="Proteomes" id="UP000297192">
    <property type="component" value="Segment"/>
</dbReference>
<proteinExistence type="predicted"/>
<protein>
    <submittedName>
        <fullName evidence="2">Uncharacterized protein</fullName>
    </submittedName>
</protein>
<keyword evidence="3" id="KW-1185">Reference proteome</keyword>
<feature type="region of interest" description="Disordered" evidence="1">
    <location>
        <begin position="15"/>
        <end position="37"/>
    </location>
</feature>
<dbReference type="RefSeq" id="YP_010084837.1">
    <property type="nucleotide sequence ID" value="NC_055165.1"/>
</dbReference>
<dbReference type="KEGG" id="vg:65099857"/>
<evidence type="ECO:0000313" key="2">
    <source>
        <dbReference type="EMBL" id="ATE87094.1"/>
    </source>
</evidence>
<accession>A0A291B0T4</accession>
<gene>
    <name evidence="2" type="primary">85L</name>
</gene>